<feature type="region of interest" description="Disordered" evidence="1">
    <location>
        <begin position="57"/>
        <end position="93"/>
    </location>
</feature>
<protein>
    <submittedName>
        <fullName evidence="2">Uncharacterized protein</fullName>
    </submittedName>
</protein>
<dbReference type="AlphaFoldDB" id="A0A5B7K195"/>
<name>A0A5B7K195_PORTR</name>
<evidence type="ECO:0000313" key="3">
    <source>
        <dbReference type="Proteomes" id="UP000324222"/>
    </source>
</evidence>
<dbReference type="Proteomes" id="UP000324222">
    <property type="component" value="Unassembled WGS sequence"/>
</dbReference>
<dbReference type="EMBL" id="VSRR010123776">
    <property type="protein sequence ID" value="MPD00646.1"/>
    <property type="molecule type" value="Genomic_DNA"/>
</dbReference>
<proteinExistence type="predicted"/>
<evidence type="ECO:0000313" key="2">
    <source>
        <dbReference type="EMBL" id="MPD00646.1"/>
    </source>
</evidence>
<gene>
    <name evidence="2" type="ORF">E2C01_096134</name>
</gene>
<evidence type="ECO:0000256" key="1">
    <source>
        <dbReference type="SAM" id="MobiDB-lite"/>
    </source>
</evidence>
<reference evidence="2 3" key="1">
    <citation type="submission" date="2019-05" db="EMBL/GenBank/DDBJ databases">
        <title>Another draft genome of Portunus trituberculatus and its Hox gene families provides insights of decapod evolution.</title>
        <authorList>
            <person name="Jeong J.-H."/>
            <person name="Song I."/>
            <person name="Kim S."/>
            <person name="Choi T."/>
            <person name="Kim D."/>
            <person name="Ryu S."/>
            <person name="Kim W."/>
        </authorList>
    </citation>
    <scope>NUCLEOTIDE SEQUENCE [LARGE SCALE GENOMIC DNA]</scope>
    <source>
        <tissue evidence="2">Muscle</tissue>
    </source>
</reference>
<keyword evidence="3" id="KW-1185">Reference proteome</keyword>
<sequence length="93" mass="9945">MPRPTTVSQDDEETVWVVARHHSEPVQVEADLGSNHLHAATLPLRKGKLGVDEAVAKSEKDTSTASLRAVSTDDGVSGEGKRDEGAATSHIFR</sequence>
<organism evidence="2 3">
    <name type="scientific">Portunus trituberculatus</name>
    <name type="common">Swimming crab</name>
    <name type="synonym">Neptunus trituberculatus</name>
    <dbReference type="NCBI Taxonomy" id="210409"/>
    <lineage>
        <taxon>Eukaryota</taxon>
        <taxon>Metazoa</taxon>
        <taxon>Ecdysozoa</taxon>
        <taxon>Arthropoda</taxon>
        <taxon>Crustacea</taxon>
        <taxon>Multicrustacea</taxon>
        <taxon>Malacostraca</taxon>
        <taxon>Eumalacostraca</taxon>
        <taxon>Eucarida</taxon>
        <taxon>Decapoda</taxon>
        <taxon>Pleocyemata</taxon>
        <taxon>Brachyura</taxon>
        <taxon>Eubrachyura</taxon>
        <taxon>Portunoidea</taxon>
        <taxon>Portunidae</taxon>
        <taxon>Portuninae</taxon>
        <taxon>Portunus</taxon>
    </lineage>
</organism>
<accession>A0A5B7K195</accession>
<comment type="caution">
    <text evidence="2">The sequence shown here is derived from an EMBL/GenBank/DDBJ whole genome shotgun (WGS) entry which is preliminary data.</text>
</comment>